<evidence type="ECO:0000256" key="2">
    <source>
        <dbReference type="ARBA" id="ARBA00023125"/>
    </source>
</evidence>
<dbReference type="Pfam" id="PF13305">
    <property type="entry name" value="TetR_C_33"/>
    <property type="match status" value="1"/>
</dbReference>
<dbReference type="InterPro" id="IPR009057">
    <property type="entry name" value="Homeodomain-like_sf"/>
</dbReference>
<dbReference type="AlphaFoldDB" id="A0A2T0ZXH5"/>
<dbReference type="Gene3D" id="1.10.357.10">
    <property type="entry name" value="Tetracycline Repressor, domain 2"/>
    <property type="match status" value="1"/>
</dbReference>
<keyword evidence="7" id="KW-1185">Reference proteome</keyword>
<accession>A0A2T0ZXH5</accession>
<keyword evidence="3" id="KW-0804">Transcription</keyword>
<dbReference type="InterPro" id="IPR036271">
    <property type="entry name" value="Tet_transcr_reg_TetR-rel_C_sf"/>
</dbReference>
<dbReference type="SUPFAM" id="SSF46689">
    <property type="entry name" value="Homeodomain-like"/>
    <property type="match status" value="1"/>
</dbReference>
<evidence type="ECO:0000313" key="6">
    <source>
        <dbReference type="EMBL" id="PRZ41050.1"/>
    </source>
</evidence>
<evidence type="ECO:0000256" key="4">
    <source>
        <dbReference type="PROSITE-ProRule" id="PRU00335"/>
    </source>
</evidence>
<dbReference type="Proteomes" id="UP000237752">
    <property type="component" value="Unassembled WGS sequence"/>
</dbReference>
<keyword evidence="2 4" id="KW-0238">DNA-binding</keyword>
<evidence type="ECO:0000313" key="7">
    <source>
        <dbReference type="Proteomes" id="UP000237752"/>
    </source>
</evidence>
<feature type="domain" description="HTH tetR-type" evidence="5">
    <location>
        <begin position="9"/>
        <end position="69"/>
    </location>
</feature>
<dbReference type="InterPro" id="IPR025996">
    <property type="entry name" value="MT1864/Rv1816-like_C"/>
</dbReference>
<dbReference type="Pfam" id="PF00440">
    <property type="entry name" value="TetR_N"/>
    <property type="match status" value="1"/>
</dbReference>
<reference evidence="6 7" key="1">
    <citation type="submission" date="2018-03" db="EMBL/GenBank/DDBJ databases">
        <title>Genomic Encyclopedia of Archaeal and Bacterial Type Strains, Phase II (KMG-II): from individual species to whole genera.</title>
        <authorList>
            <person name="Goeker M."/>
        </authorList>
    </citation>
    <scope>NUCLEOTIDE SEQUENCE [LARGE SCALE GENOMIC DNA]</scope>
    <source>
        <strain evidence="6 7">DSM 100065</strain>
    </source>
</reference>
<protein>
    <submittedName>
        <fullName evidence="6">TetR family transcriptional regulator</fullName>
    </submittedName>
</protein>
<dbReference type="RefSeq" id="WP_106349705.1">
    <property type="nucleotide sequence ID" value="NZ_PVUE01000012.1"/>
</dbReference>
<dbReference type="GO" id="GO:0003677">
    <property type="term" value="F:DNA binding"/>
    <property type="evidence" value="ECO:0007669"/>
    <property type="project" value="UniProtKB-UniRule"/>
</dbReference>
<dbReference type="OrthoDB" id="4709966at2"/>
<comment type="caution">
    <text evidence="6">The sequence shown here is derived from an EMBL/GenBank/DDBJ whole genome shotgun (WGS) entry which is preliminary data.</text>
</comment>
<keyword evidence="1" id="KW-0805">Transcription regulation</keyword>
<dbReference type="PROSITE" id="PS50977">
    <property type="entry name" value="HTH_TETR_2"/>
    <property type="match status" value="1"/>
</dbReference>
<dbReference type="EMBL" id="PVUE01000012">
    <property type="protein sequence ID" value="PRZ41050.1"/>
    <property type="molecule type" value="Genomic_DNA"/>
</dbReference>
<gene>
    <name evidence="6" type="ORF">CLV47_11283</name>
</gene>
<proteinExistence type="predicted"/>
<dbReference type="SUPFAM" id="SSF48498">
    <property type="entry name" value="Tetracyclin repressor-like, C-terminal domain"/>
    <property type="match status" value="1"/>
</dbReference>
<evidence type="ECO:0000256" key="3">
    <source>
        <dbReference type="ARBA" id="ARBA00023163"/>
    </source>
</evidence>
<evidence type="ECO:0000259" key="5">
    <source>
        <dbReference type="PROSITE" id="PS50977"/>
    </source>
</evidence>
<feature type="DNA-binding region" description="H-T-H motif" evidence="4">
    <location>
        <begin position="32"/>
        <end position="51"/>
    </location>
</feature>
<evidence type="ECO:0000256" key="1">
    <source>
        <dbReference type="ARBA" id="ARBA00023015"/>
    </source>
</evidence>
<organism evidence="6 7">
    <name type="scientific">Antricoccus suffuscus</name>
    <dbReference type="NCBI Taxonomy" id="1629062"/>
    <lineage>
        <taxon>Bacteria</taxon>
        <taxon>Bacillati</taxon>
        <taxon>Actinomycetota</taxon>
        <taxon>Actinomycetes</taxon>
        <taxon>Geodermatophilales</taxon>
        <taxon>Antricoccaceae</taxon>
        <taxon>Antricoccus</taxon>
    </lineage>
</organism>
<sequence>MARPKIYDDSLRDQLISRADQLLTEGGVEALSVRALSAAEGTSTNAVYSLFGGKSGIVNAVVARASASFYAAQCAVVDGTDVAADILALGTAYWNWALDNPTHYAVMFGGLLSGFELDPQTEQSCAATIEPLAGAVHRGKVQKLWRRGTEETITMSLWASVHGLVGLAQLGPDQMSRKDWEKILRPHLLAIYRGWLAPPR</sequence>
<dbReference type="InterPro" id="IPR001647">
    <property type="entry name" value="HTH_TetR"/>
</dbReference>
<name>A0A2T0ZXH5_9ACTN</name>